<dbReference type="Proteomes" id="UP000239724">
    <property type="component" value="Unassembled WGS sequence"/>
</dbReference>
<reference evidence="3 4" key="1">
    <citation type="journal article" date="2018" name="Arch. Microbiol.">
        <title>New insights into the metabolic potential of the phototrophic purple bacterium Rhodopila globiformis DSM 161(T) from its draft genome sequence and evidence for a vanadium-dependent nitrogenase.</title>
        <authorList>
            <person name="Imhoff J.F."/>
            <person name="Rahn T."/>
            <person name="Kunzel S."/>
            <person name="Neulinger S.C."/>
        </authorList>
    </citation>
    <scope>NUCLEOTIDE SEQUENCE [LARGE SCALE GENOMIC DNA]</scope>
    <source>
        <strain evidence="3 4">DSM 161</strain>
    </source>
</reference>
<gene>
    <name evidence="3" type="ORF">CCS01_15860</name>
</gene>
<feature type="domain" description="GST N-terminal" evidence="1">
    <location>
        <begin position="1"/>
        <end position="80"/>
    </location>
</feature>
<dbReference type="InterPro" id="IPR036282">
    <property type="entry name" value="Glutathione-S-Trfase_C_sf"/>
</dbReference>
<accession>A0A2S6NC78</accession>
<dbReference type="OrthoDB" id="7583243at2"/>
<dbReference type="SUPFAM" id="SSF52833">
    <property type="entry name" value="Thioredoxin-like"/>
    <property type="match status" value="1"/>
</dbReference>
<evidence type="ECO:0000259" key="1">
    <source>
        <dbReference type="PROSITE" id="PS50404"/>
    </source>
</evidence>
<dbReference type="Gene3D" id="1.20.1050.10">
    <property type="match status" value="1"/>
</dbReference>
<comment type="caution">
    <text evidence="3">The sequence shown here is derived from an EMBL/GenBank/DDBJ whole genome shotgun (WGS) entry which is preliminary data.</text>
</comment>
<dbReference type="InterPro" id="IPR004046">
    <property type="entry name" value="GST_C"/>
</dbReference>
<dbReference type="PANTHER" id="PTHR44051">
    <property type="entry name" value="GLUTATHIONE S-TRANSFERASE-RELATED"/>
    <property type="match status" value="1"/>
</dbReference>
<dbReference type="CDD" id="cd03057">
    <property type="entry name" value="GST_N_Beta"/>
    <property type="match status" value="1"/>
</dbReference>
<dbReference type="SFLD" id="SFLDS00019">
    <property type="entry name" value="Glutathione_Transferase_(cytos"/>
    <property type="match status" value="1"/>
</dbReference>
<feature type="domain" description="GST C-terminal" evidence="2">
    <location>
        <begin position="85"/>
        <end position="204"/>
    </location>
</feature>
<sequence length="204" mass="22648">MKLYYAPGACSIGIHTLLEEIGKPYETERVDLRQGAQHQSAYTAVNPKSKVPTLLRDDGSVLTEYPAIAYWLARTNPYANLLPDDIDLQARVLELTDYVVATIHMQGFGRLIRPSGFGPSAADEDAVKARGREIVERGFALLDQALAGKDYAVGQFSFADTAIFYIEFWSQRFGITLPPNCAAHLQRMLARPSVQRMLQQEGLA</sequence>
<dbReference type="Pfam" id="PF00043">
    <property type="entry name" value="GST_C"/>
    <property type="match status" value="1"/>
</dbReference>
<dbReference type="InterPro" id="IPR010987">
    <property type="entry name" value="Glutathione-S-Trfase_C-like"/>
</dbReference>
<dbReference type="SUPFAM" id="SSF47616">
    <property type="entry name" value="GST C-terminal domain-like"/>
    <property type="match status" value="1"/>
</dbReference>
<dbReference type="EMBL" id="NHRY01000171">
    <property type="protein sequence ID" value="PPQ32232.1"/>
    <property type="molecule type" value="Genomic_DNA"/>
</dbReference>
<dbReference type="GO" id="GO:0016740">
    <property type="term" value="F:transferase activity"/>
    <property type="evidence" value="ECO:0007669"/>
    <property type="project" value="UniProtKB-KW"/>
</dbReference>
<proteinExistence type="predicted"/>
<protein>
    <submittedName>
        <fullName evidence="3">Glutathione S-transferase</fullName>
    </submittedName>
</protein>
<evidence type="ECO:0000259" key="2">
    <source>
        <dbReference type="PROSITE" id="PS50405"/>
    </source>
</evidence>
<dbReference type="Pfam" id="PF13409">
    <property type="entry name" value="GST_N_2"/>
    <property type="match status" value="1"/>
</dbReference>
<dbReference type="InterPro" id="IPR004045">
    <property type="entry name" value="Glutathione_S-Trfase_N"/>
</dbReference>
<dbReference type="SFLD" id="SFLDG01150">
    <property type="entry name" value="Main.1:_Beta-like"/>
    <property type="match status" value="1"/>
</dbReference>
<keyword evidence="4" id="KW-1185">Reference proteome</keyword>
<organism evidence="3 4">
    <name type="scientific">Rhodopila globiformis</name>
    <name type="common">Rhodopseudomonas globiformis</name>
    <dbReference type="NCBI Taxonomy" id="1071"/>
    <lineage>
        <taxon>Bacteria</taxon>
        <taxon>Pseudomonadati</taxon>
        <taxon>Pseudomonadota</taxon>
        <taxon>Alphaproteobacteria</taxon>
        <taxon>Acetobacterales</taxon>
        <taxon>Acetobacteraceae</taxon>
        <taxon>Rhodopila</taxon>
    </lineage>
</organism>
<dbReference type="CDD" id="cd03188">
    <property type="entry name" value="GST_C_Beta"/>
    <property type="match status" value="1"/>
</dbReference>
<dbReference type="AlphaFoldDB" id="A0A2S6NC78"/>
<dbReference type="SFLD" id="SFLDG00358">
    <property type="entry name" value="Main_(cytGST)"/>
    <property type="match status" value="1"/>
</dbReference>
<dbReference type="RefSeq" id="WP_104519807.1">
    <property type="nucleotide sequence ID" value="NZ_NHRY01000171.1"/>
</dbReference>
<evidence type="ECO:0000313" key="3">
    <source>
        <dbReference type="EMBL" id="PPQ32232.1"/>
    </source>
</evidence>
<dbReference type="InterPro" id="IPR036249">
    <property type="entry name" value="Thioredoxin-like_sf"/>
</dbReference>
<dbReference type="InterPro" id="IPR040079">
    <property type="entry name" value="Glutathione_S-Trfase"/>
</dbReference>
<dbReference type="PROSITE" id="PS50404">
    <property type="entry name" value="GST_NTER"/>
    <property type="match status" value="1"/>
</dbReference>
<dbReference type="PROSITE" id="PS50405">
    <property type="entry name" value="GST_CTER"/>
    <property type="match status" value="1"/>
</dbReference>
<evidence type="ECO:0000313" key="4">
    <source>
        <dbReference type="Proteomes" id="UP000239724"/>
    </source>
</evidence>
<name>A0A2S6NC78_RHOGL</name>
<dbReference type="Gene3D" id="3.40.30.10">
    <property type="entry name" value="Glutaredoxin"/>
    <property type="match status" value="1"/>
</dbReference>
<dbReference type="PANTHER" id="PTHR44051:SF8">
    <property type="entry name" value="GLUTATHIONE S-TRANSFERASE GSTA"/>
    <property type="match status" value="1"/>
</dbReference>
<keyword evidence="3" id="KW-0808">Transferase</keyword>